<protein>
    <submittedName>
        <fullName evidence="1">Uncharacterized protein</fullName>
    </submittedName>
</protein>
<dbReference type="Proteomes" id="UP000005408">
    <property type="component" value="Unassembled WGS sequence"/>
</dbReference>
<sequence>MKIRESTSYWDDVGYTVTSCEAACQSDFSCFGYSFDSDGGKCAKSEETGTKNANSCPTSSFHSKQCGLELTTLTSVVTTVNEISTTPDVTPDVIKTTETTTASKTETETSPSILTSMEDTTANDQRTTITSAESTTTYCQQQSVQQGTFFLVSTYPVYYQNTKSDMIL</sequence>
<reference evidence="1" key="1">
    <citation type="submission" date="2022-08" db="UniProtKB">
        <authorList>
            <consortium name="EnsemblMetazoa"/>
        </authorList>
    </citation>
    <scope>IDENTIFICATION</scope>
    <source>
        <strain evidence="1">05x7-T-G4-1.051#20</strain>
    </source>
</reference>
<dbReference type="EnsemblMetazoa" id="G32758.1">
    <property type="protein sequence ID" value="G32758.1:cds"/>
    <property type="gene ID" value="G32758"/>
</dbReference>
<proteinExistence type="predicted"/>
<evidence type="ECO:0000313" key="1">
    <source>
        <dbReference type="EnsemblMetazoa" id="G32758.1:cds"/>
    </source>
</evidence>
<evidence type="ECO:0000313" key="2">
    <source>
        <dbReference type="Proteomes" id="UP000005408"/>
    </source>
</evidence>
<name>A0A8W8MFW8_MAGGI</name>
<dbReference type="AlphaFoldDB" id="A0A8W8MFW8"/>
<accession>A0A8W8MFW8</accession>
<organism evidence="1 2">
    <name type="scientific">Magallana gigas</name>
    <name type="common">Pacific oyster</name>
    <name type="synonym">Crassostrea gigas</name>
    <dbReference type="NCBI Taxonomy" id="29159"/>
    <lineage>
        <taxon>Eukaryota</taxon>
        <taxon>Metazoa</taxon>
        <taxon>Spiralia</taxon>
        <taxon>Lophotrochozoa</taxon>
        <taxon>Mollusca</taxon>
        <taxon>Bivalvia</taxon>
        <taxon>Autobranchia</taxon>
        <taxon>Pteriomorphia</taxon>
        <taxon>Ostreida</taxon>
        <taxon>Ostreoidea</taxon>
        <taxon>Ostreidae</taxon>
        <taxon>Magallana</taxon>
    </lineage>
</organism>
<keyword evidence="2" id="KW-1185">Reference proteome</keyword>